<evidence type="ECO:0000313" key="1">
    <source>
        <dbReference type="EMBL" id="MFE1353630.1"/>
    </source>
</evidence>
<organism evidence="1 2">
    <name type="scientific">Kitasatospora phosalacinea</name>
    <dbReference type="NCBI Taxonomy" id="2065"/>
    <lineage>
        <taxon>Bacteria</taxon>
        <taxon>Bacillati</taxon>
        <taxon>Actinomycetota</taxon>
        <taxon>Actinomycetes</taxon>
        <taxon>Kitasatosporales</taxon>
        <taxon>Streptomycetaceae</taxon>
        <taxon>Kitasatospora</taxon>
    </lineage>
</organism>
<accession>A0ABW6GLN7</accession>
<reference evidence="1 2" key="1">
    <citation type="submission" date="2024-09" db="EMBL/GenBank/DDBJ databases">
        <title>The Natural Products Discovery Center: Release of the First 8490 Sequenced Strains for Exploring Actinobacteria Biosynthetic Diversity.</title>
        <authorList>
            <person name="Kalkreuter E."/>
            <person name="Kautsar S.A."/>
            <person name="Yang D."/>
            <person name="Bader C.D."/>
            <person name="Teijaro C.N."/>
            <person name="Fluegel L."/>
            <person name="Davis C.M."/>
            <person name="Simpson J.R."/>
            <person name="Lauterbach L."/>
            <person name="Steele A.D."/>
            <person name="Gui C."/>
            <person name="Meng S."/>
            <person name="Li G."/>
            <person name="Viehrig K."/>
            <person name="Ye F."/>
            <person name="Su P."/>
            <person name="Kiefer A.F."/>
            <person name="Nichols A."/>
            <person name="Cepeda A.J."/>
            <person name="Yan W."/>
            <person name="Fan B."/>
            <person name="Jiang Y."/>
            <person name="Adhikari A."/>
            <person name="Zheng C.-J."/>
            <person name="Schuster L."/>
            <person name="Cowan T.M."/>
            <person name="Smanski M.J."/>
            <person name="Chevrette M.G."/>
            <person name="De Carvalho L.P.S."/>
            <person name="Shen B."/>
        </authorList>
    </citation>
    <scope>NUCLEOTIDE SEQUENCE [LARGE SCALE GENOMIC DNA]</scope>
    <source>
        <strain evidence="1 2">NPDC058753</strain>
    </source>
</reference>
<dbReference type="SUPFAM" id="SSF160631">
    <property type="entry name" value="SMI1/KNR4-like"/>
    <property type="match status" value="1"/>
</dbReference>
<evidence type="ECO:0008006" key="3">
    <source>
        <dbReference type="Google" id="ProtNLM"/>
    </source>
</evidence>
<comment type="caution">
    <text evidence="1">The sequence shown here is derived from an EMBL/GenBank/DDBJ whole genome shotgun (WGS) entry which is preliminary data.</text>
</comment>
<name>A0ABW6GLN7_9ACTN</name>
<keyword evidence="2" id="KW-1185">Reference proteome</keyword>
<dbReference type="InterPro" id="IPR037883">
    <property type="entry name" value="Knr4/Smi1-like_sf"/>
</dbReference>
<protein>
    <recommendedName>
        <fullName evidence="3">Knr4/Smi1-like domain-containing protein</fullName>
    </recommendedName>
</protein>
<sequence length="194" mass="21487">MRDYLSAVLDMIGPGRPDRPESVEWDGVEGLLGIELPADFKEIAQTYAPVTLNYHLTLTRPGTQFFNLAEQMVPQLKGLEESDWDGAGVTFRGARPTFGTPDGLIPVARTDRREGAFLVRSADGKDWHMASTVLDGQFVEYGMGFSEWLYRYLVGEDMFGPRTAVFYPGPLLIEDLPTAPGEGVTERRGPARTT</sequence>
<proteinExistence type="predicted"/>
<dbReference type="RefSeq" id="WP_380321194.1">
    <property type="nucleotide sequence ID" value="NZ_JBHYPW010000013.1"/>
</dbReference>
<gene>
    <name evidence="1" type="ORF">ACFW6T_16755</name>
</gene>
<dbReference type="EMBL" id="JBHYPX010000031">
    <property type="protein sequence ID" value="MFE1353630.1"/>
    <property type="molecule type" value="Genomic_DNA"/>
</dbReference>
<evidence type="ECO:0000313" key="2">
    <source>
        <dbReference type="Proteomes" id="UP001599542"/>
    </source>
</evidence>
<dbReference type="Proteomes" id="UP001599542">
    <property type="component" value="Unassembled WGS sequence"/>
</dbReference>